<keyword evidence="3" id="KW-0732">Signal</keyword>
<dbReference type="InterPro" id="IPR000184">
    <property type="entry name" value="Bac_surfAg_D15"/>
</dbReference>
<dbReference type="RefSeq" id="WP_089331326.1">
    <property type="nucleotide sequence ID" value="NZ_FZNS01000001.1"/>
</dbReference>
<evidence type="ECO:0000259" key="6">
    <source>
        <dbReference type="Pfam" id="PF01103"/>
    </source>
</evidence>
<dbReference type="Proteomes" id="UP000198310">
    <property type="component" value="Unassembled WGS sequence"/>
</dbReference>
<keyword evidence="5" id="KW-0998">Cell outer membrane</keyword>
<feature type="domain" description="Bacterial surface antigen (D15)" evidence="6">
    <location>
        <begin position="448"/>
        <end position="847"/>
    </location>
</feature>
<reference evidence="8" key="1">
    <citation type="submission" date="2017-06" db="EMBL/GenBank/DDBJ databases">
        <authorList>
            <person name="Varghese N."/>
            <person name="Submissions S."/>
        </authorList>
    </citation>
    <scope>NUCLEOTIDE SEQUENCE [LARGE SCALE GENOMIC DNA]</scope>
    <source>
        <strain evidence="8">DSM 28041</strain>
    </source>
</reference>
<evidence type="ECO:0000256" key="3">
    <source>
        <dbReference type="ARBA" id="ARBA00022729"/>
    </source>
</evidence>
<sequence length="849" mass="96978">MTRTAVGGLLLLVGGVVGCSPLRLLQPGQRLLSRVKVEGAKPATAERLQALAQQKPNSTFPLPKLAIYQLGRSFYNPERIQRKLDEDRTHYDQLIKAAGTDSAQVGKLLSRRERHTRRHQLALDKGNAIMRLGEAPVIYDSALTRASTEQMAVFLKSKGYFRSSVSSTDTVPTRLFSPFRIFTLRSPFHTDSQRVTVVYQVVENQPFHYTQLDYNIGDSAVARRVLASQPQSLLRVGDQYDEEVIGQERSRIENLLKNQGYFDFREQYVSLEADTSFAPGTVRLRTIISKPSRGEFHRLYTIRNLNVITDAGLVRFGQQRDTLERDSVKYLAYRHRFSTRTLDRKLAIRPGEPYSLQNTQLTQRQFANLDMFRFSTITYRRVRGADAPADSTRGLLDATLNASPAKRYQETTEFGGTYVASLVGPFSNVRLKIRNVFGGAEVLEFGLRAGFEGQRSAVDANPTLTTQLGANVNLVLPQFLVPWRANRFLARYNPRTRLNGSYTFVNRPDFYQRTNIEATYDYIWQRSVYHQYVLTPFDLSIIRTPNIDEGYFQQLQQLANIQNTPLLRSFDNLFVPSFSATSLYNSNDFNETRDGRYLRLFAEIGGLTRGLYQQQPVVVSTRPGPNDRLKTYDFAKFTVDYRRYHKLTPQTYFVYRLSGGAIRSLTHTTTLTRNEDGSIDPNSEKKQLLVPYDKYLFAGGSSSVRAWKPRRLGTGSYTQYKFDENNNKTTERNYDIEQPGELLLEGNVEYRFPIYSFIKGALFTDVGNVWLLQNDSSRVGAQFKFNKFYRQFAVGSGFGLRLDFSFLILRLDIATKVYDPTAPGNKWAIRRISFGENQTAFNLGIGYPF</sequence>
<evidence type="ECO:0000256" key="2">
    <source>
        <dbReference type="ARBA" id="ARBA00022692"/>
    </source>
</evidence>
<dbReference type="PANTHER" id="PTHR12815:SF47">
    <property type="entry name" value="TRANSLOCATION AND ASSEMBLY MODULE SUBUNIT TAMA"/>
    <property type="match status" value="1"/>
</dbReference>
<keyword evidence="2" id="KW-0812">Transmembrane</keyword>
<comment type="subcellular location">
    <subcellularLocation>
        <location evidence="1">Membrane</location>
    </subcellularLocation>
</comment>
<dbReference type="EMBL" id="FZNS01000001">
    <property type="protein sequence ID" value="SNR29384.1"/>
    <property type="molecule type" value="Genomic_DNA"/>
</dbReference>
<evidence type="ECO:0000256" key="4">
    <source>
        <dbReference type="ARBA" id="ARBA00023136"/>
    </source>
</evidence>
<dbReference type="PROSITE" id="PS51257">
    <property type="entry name" value="PROKAR_LIPOPROTEIN"/>
    <property type="match status" value="1"/>
</dbReference>
<dbReference type="Pfam" id="PF01103">
    <property type="entry name" value="Omp85"/>
    <property type="match status" value="1"/>
</dbReference>
<evidence type="ECO:0000256" key="5">
    <source>
        <dbReference type="ARBA" id="ARBA00023237"/>
    </source>
</evidence>
<evidence type="ECO:0000313" key="8">
    <source>
        <dbReference type="Proteomes" id="UP000198310"/>
    </source>
</evidence>
<evidence type="ECO:0000256" key="1">
    <source>
        <dbReference type="ARBA" id="ARBA00004370"/>
    </source>
</evidence>
<dbReference type="InterPro" id="IPR039910">
    <property type="entry name" value="D15-like"/>
</dbReference>
<gene>
    <name evidence="7" type="ORF">SAMN06269173_101133</name>
</gene>
<dbReference type="AlphaFoldDB" id="A0A238V5L6"/>
<name>A0A238V5L6_9BACT</name>
<keyword evidence="4" id="KW-0472">Membrane</keyword>
<proteinExistence type="predicted"/>
<protein>
    <submittedName>
        <fullName evidence="7">Outer membrane protein assembly factor BamA</fullName>
    </submittedName>
</protein>
<dbReference type="PANTHER" id="PTHR12815">
    <property type="entry name" value="SORTING AND ASSEMBLY MACHINERY SAMM50 PROTEIN FAMILY MEMBER"/>
    <property type="match status" value="1"/>
</dbReference>
<dbReference type="GO" id="GO:0019867">
    <property type="term" value="C:outer membrane"/>
    <property type="evidence" value="ECO:0007669"/>
    <property type="project" value="InterPro"/>
</dbReference>
<accession>A0A238V5L6</accession>
<organism evidence="7 8">
    <name type="scientific">Hymenobacter mucosus</name>
    <dbReference type="NCBI Taxonomy" id="1411120"/>
    <lineage>
        <taxon>Bacteria</taxon>
        <taxon>Pseudomonadati</taxon>
        <taxon>Bacteroidota</taxon>
        <taxon>Cytophagia</taxon>
        <taxon>Cytophagales</taxon>
        <taxon>Hymenobacteraceae</taxon>
        <taxon>Hymenobacter</taxon>
    </lineage>
</organism>
<evidence type="ECO:0000313" key="7">
    <source>
        <dbReference type="EMBL" id="SNR29384.1"/>
    </source>
</evidence>
<dbReference type="Gene3D" id="2.40.160.50">
    <property type="entry name" value="membrane protein fhac: a member of the omp85/tpsb transporter family"/>
    <property type="match status" value="1"/>
</dbReference>
<keyword evidence="8" id="KW-1185">Reference proteome</keyword>